<dbReference type="PANTHER" id="PTHR24320:SF148">
    <property type="entry name" value="NAD(P)-BINDING ROSSMANN-FOLD SUPERFAMILY PROTEIN"/>
    <property type="match status" value="1"/>
</dbReference>
<dbReference type="InterPro" id="IPR002347">
    <property type="entry name" value="SDR_fam"/>
</dbReference>
<dbReference type="PANTHER" id="PTHR24320">
    <property type="entry name" value="RETINOL DEHYDROGENASE"/>
    <property type="match status" value="1"/>
</dbReference>
<name>A0ABP4N825_9ACTN</name>
<gene>
    <name evidence="3" type="ORF">GCM10009827_093060</name>
</gene>
<comment type="similarity">
    <text evidence="1">Belongs to the short-chain dehydrogenases/reductases (SDR) family.</text>
</comment>
<protein>
    <submittedName>
        <fullName evidence="3">Uncharacterized protein</fullName>
    </submittedName>
</protein>
<dbReference type="InterPro" id="IPR036291">
    <property type="entry name" value="NAD(P)-bd_dom_sf"/>
</dbReference>
<proteinExistence type="inferred from homology"/>
<accession>A0ABP4N825</accession>
<dbReference type="Gene3D" id="3.40.50.720">
    <property type="entry name" value="NAD(P)-binding Rossmann-like Domain"/>
    <property type="match status" value="2"/>
</dbReference>
<reference evidence="4" key="1">
    <citation type="journal article" date="2019" name="Int. J. Syst. Evol. Microbiol.">
        <title>The Global Catalogue of Microorganisms (GCM) 10K type strain sequencing project: providing services to taxonomists for standard genome sequencing and annotation.</title>
        <authorList>
            <consortium name="The Broad Institute Genomics Platform"/>
            <consortium name="The Broad Institute Genome Sequencing Center for Infectious Disease"/>
            <person name="Wu L."/>
            <person name="Ma J."/>
        </authorList>
    </citation>
    <scope>NUCLEOTIDE SEQUENCE [LARGE SCALE GENOMIC DNA]</scope>
    <source>
        <strain evidence="4">JCM 15933</strain>
    </source>
</reference>
<sequence length="152" mass="15761">MGGMNANHGAKTTAAEVIDGVDLRGRTAIVTGGASGIGTETTRALAAAGARVIVAVRDVAKARGVVEAEFAEQGRPLQDFKTTGQGAATSVYAAVSPDLAERGGQYLEDCAVAAEYGGSGPFRGYMPYARDPKRAAELWERSEDWVGQARKG</sequence>
<evidence type="ECO:0000313" key="3">
    <source>
        <dbReference type="EMBL" id="GAA1557524.1"/>
    </source>
</evidence>
<keyword evidence="2" id="KW-0560">Oxidoreductase</keyword>
<dbReference type="EMBL" id="BAAAQD010000026">
    <property type="protein sequence ID" value="GAA1557524.1"/>
    <property type="molecule type" value="Genomic_DNA"/>
</dbReference>
<dbReference type="Pfam" id="PF00106">
    <property type="entry name" value="adh_short"/>
    <property type="match status" value="1"/>
</dbReference>
<evidence type="ECO:0000256" key="1">
    <source>
        <dbReference type="ARBA" id="ARBA00006484"/>
    </source>
</evidence>
<organism evidence="3 4">
    <name type="scientific">Dactylosporangium maewongense</name>
    <dbReference type="NCBI Taxonomy" id="634393"/>
    <lineage>
        <taxon>Bacteria</taxon>
        <taxon>Bacillati</taxon>
        <taxon>Actinomycetota</taxon>
        <taxon>Actinomycetes</taxon>
        <taxon>Micromonosporales</taxon>
        <taxon>Micromonosporaceae</taxon>
        <taxon>Dactylosporangium</taxon>
    </lineage>
</organism>
<evidence type="ECO:0000313" key="4">
    <source>
        <dbReference type="Proteomes" id="UP001501470"/>
    </source>
</evidence>
<comment type="caution">
    <text evidence="3">The sequence shown here is derived from an EMBL/GenBank/DDBJ whole genome shotgun (WGS) entry which is preliminary data.</text>
</comment>
<dbReference type="SUPFAM" id="SSF51735">
    <property type="entry name" value="NAD(P)-binding Rossmann-fold domains"/>
    <property type="match status" value="1"/>
</dbReference>
<evidence type="ECO:0000256" key="2">
    <source>
        <dbReference type="ARBA" id="ARBA00023002"/>
    </source>
</evidence>
<keyword evidence="4" id="KW-1185">Reference proteome</keyword>
<dbReference type="Proteomes" id="UP001501470">
    <property type="component" value="Unassembled WGS sequence"/>
</dbReference>